<dbReference type="SMART" id="SM00323">
    <property type="entry name" value="RasGAP"/>
    <property type="match status" value="1"/>
</dbReference>
<dbReference type="SUPFAM" id="SSF48350">
    <property type="entry name" value="GTPase activation domain, GAP"/>
    <property type="match status" value="1"/>
</dbReference>
<evidence type="ECO:0000256" key="1">
    <source>
        <dbReference type="ARBA" id="ARBA00022468"/>
    </source>
</evidence>
<reference evidence="6" key="1">
    <citation type="submission" date="2016-06" db="UniProtKB">
        <authorList>
            <consortium name="WormBaseParasite"/>
        </authorList>
    </citation>
    <scope>IDENTIFICATION</scope>
</reference>
<dbReference type="PROSITE" id="PS00509">
    <property type="entry name" value="RAS_GTPASE_ACTIV_1"/>
    <property type="match status" value="1"/>
</dbReference>
<dbReference type="InterPro" id="IPR001936">
    <property type="entry name" value="RasGAP_dom"/>
</dbReference>
<dbReference type="Gene3D" id="1.10.506.10">
    <property type="entry name" value="GTPase Activation - p120gap, domain 1"/>
    <property type="match status" value="1"/>
</dbReference>
<sequence>MDNGIIYRYTVTATSDGTKLSSAAKDKSGEVPAVRIKARYQSVQILPMQAYSDLLAFIKRRYLSLCCALEPNLSVKAKEDLATALVRIMHKQQMAKHFLCDLIMSEVDNTLGEFVKTMQQSDKDCEVDPLKMPNINPIALEKNRHQLVAAVETAWCKILNSTDVFPIELREIFDCLRRRLEDIGRLDLADTLISSSIFLRFLCPAILSPSLFSLVSEYPSGRAARNLTLIAKTLQTLANFTKFGGKEHYMDFMNEFVEREWDNMHRYLVRISTLPSDSPRAATGENDWNIPVDVGKEISLLHTYLDEAHTYNSAAQRPAHIHSTVSESHVMLKNNPASHLNTNDDYVLDIALLNDSLAIRQAGLTVQKHRNAQHRNAQRHFMENASCERHSSRRNPYAVADVSAAHERIVAFDASAISNGSHTSAEYNTAASTNIPQSPAYPAGSRHRPPSEETDSDEAHELSVSTRSRHTRPTRKNKRRTTSSADREKPAAVVNACPDTATAPSSSGYQSQNPSSRLVFFFVSFLSS</sequence>
<organism evidence="6">
    <name type="scientific">Gongylonema pulchrum</name>
    <dbReference type="NCBI Taxonomy" id="637853"/>
    <lineage>
        <taxon>Eukaryota</taxon>
        <taxon>Metazoa</taxon>
        <taxon>Ecdysozoa</taxon>
        <taxon>Nematoda</taxon>
        <taxon>Chromadorea</taxon>
        <taxon>Rhabditida</taxon>
        <taxon>Spirurina</taxon>
        <taxon>Spiruromorpha</taxon>
        <taxon>Spiruroidea</taxon>
        <taxon>Gongylonematidae</taxon>
        <taxon>Gongylonema</taxon>
    </lineage>
</organism>
<dbReference type="Pfam" id="PF00616">
    <property type="entry name" value="RasGAP"/>
    <property type="match status" value="1"/>
</dbReference>
<dbReference type="EMBL" id="UYRT01085366">
    <property type="protein sequence ID" value="VDN30043.1"/>
    <property type="molecule type" value="Genomic_DNA"/>
</dbReference>
<evidence type="ECO:0000313" key="5">
    <source>
        <dbReference type="Proteomes" id="UP000271098"/>
    </source>
</evidence>
<dbReference type="PANTHER" id="PTHR10194">
    <property type="entry name" value="RAS GTPASE-ACTIVATING PROTEINS"/>
    <property type="match status" value="1"/>
</dbReference>
<accession>A0A183E9C5</accession>
<feature type="domain" description="Ras-GAP" evidence="3">
    <location>
        <begin position="107"/>
        <end position="239"/>
    </location>
</feature>
<evidence type="ECO:0000259" key="3">
    <source>
        <dbReference type="PROSITE" id="PS50018"/>
    </source>
</evidence>
<keyword evidence="5" id="KW-1185">Reference proteome</keyword>
<dbReference type="Proteomes" id="UP000271098">
    <property type="component" value="Unassembled WGS sequence"/>
</dbReference>
<evidence type="ECO:0000256" key="2">
    <source>
        <dbReference type="SAM" id="MobiDB-lite"/>
    </source>
</evidence>
<dbReference type="Gene3D" id="1.10.506.20">
    <property type="match status" value="1"/>
</dbReference>
<dbReference type="CDD" id="cd05136">
    <property type="entry name" value="RasGAP_DAB2IP"/>
    <property type="match status" value="1"/>
</dbReference>
<gene>
    <name evidence="4" type="ORF">GPUH_LOCUS17567</name>
</gene>
<dbReference type="InterPro" id="IPR023152">
    <property type="entry name" value="RasGAP_CS"/>
</dbReference>
<evidence type="ECO:0000313" key="6">
    <source>
        <dbReference type="WBParaSite" id="GPUH_0001758801-mRNA-1"/>
    </source>
</evidence>
<dbReference type="AlphaFoldDB" id="A0A183E9C5"/>
<reference evidence="4 5" key="2">
    <citation type="submission" date="2018-11" db="EMBL/GenBank/DDBJ databases">
        <authorList>
            <consortium name="Pathogen Informatics"/>
        </authorList>
    </citation>
    <scope>NUCLEOTIDE SEQUENCE [LARGE SCALE GENOMIC DNA]</scope>
</reference>
<dbReference type="PROSITE" id="PS50018">
    <property type="entry name" value="RAS_GTPASE_ACTIV_2"/>
    <property type="match status" value="1"/>
</dbReference>
<feature type="compositionally biased region" description="Basic residues" evidence="2">
    <location>
        <begin position="467"/>
        <end position="481"/>
    </location>
</feature>
<keyword evidence="1" id="KW-0343">GTPase activation</keyword>
<proteinExistence type="predicted"/>
<feature type="region of interest" description="Disordered" evidence="2">
    <location>
        <begin position="432"/>
        <end position="513"/>
    </location>
</feature>
<dbReference type="OrthoDB" id="5572587at2759"/>
<evidence type="ECO:0000313" key="4">
    <source>
        <dbReference type="EMBL" id="VDN30043.1"/>
    </source>
</evidence>
<dbReference type="PANTHER" id="PTHR10194:SF60">
    <property type="entry name" value="RAS GTPASE-ACTIVATING PROTEIN RASKOL"/>
    <property type="match status" value="1"/>
</dbReference>
<dbReference type="InterPro" id="IPR008936">
    <property type="entry name" value="Rho_GTPase_activation_prot"/>
</dbReference>
<dbReference type="WBParaSite" id="GPUH_0001758801-mRNA-1">
    <property type="protein sequence ID" value="GPUH_0001758801-mRNA-1"/>
    <property type="gene ID" value="GPUH_0001758801"/>
</dbReference>
<name>A0A183E9C5_9BILA</name>
<dbReference type="GO" id="GO:0005096">
    <property type="term" value="F:GTPase activator activity"/>
    <property type="evidence" value="ECO:0007669"/>
    <property type="project" value="UniProtKB-KW"/>
</dbReference>
<dbReference type="InterPro" id="IPR039360">
    <property type="entry name" value="Ras_GTPase"/>
</dbReference>
<protein>
    <submittedName>
        <fullName evidence="6">Ras-GAP domain-containing protein</fullName>
    </submittedName>
</protein>
<feature type="compositionally biased region" description="Low complexity" evidence="2">
    <location>
        <begin position="504"/>
        <end position="513"/>
    </location>
</feature>